<reference evidence="2" key="1">
    <citation type="journal article" date="2014" name="Front. Microbiol.">
        <title>High frequency of phylogenetically diverse reductive dehalogenase-homologous genes in deep subseafloor sedimentary metagenomes.</title>
        <authorList>
            <person name="Kawai M."/>
            <person name="Futagami T."/>
            <person name="Toyoda A."/>
            <person name="Takaki Y."/>
            <person name="Nishi S."/>
            <person name="Hori S."/>
            <person name="Arai W."/>
            <person name="Tsubouchi T."/>
            <person name="Morono Y."/>
            <person name="Uchiyama I."/>
            <person name="Ito T."/>
            <person name="Fujiyama A."/>
            <person name="Inagaki F."/>
            <person name="Takami H."/>
        </authorList>
    </citation>
    <scope>NUCLEOTIDE SEQUENCE</scope>
    <source>
        <strain evidence="2">Expedition CK06-06</strain>
    </source>
</reference>
<dbReference type="EMBL" id="BARW01037295">
    <property type="protein sequence ID" value="GAJ23905.1"/>
    <property type="molecule type" value="Genomic_DNA"/>
</dbReference>
<protein>
    <submittedName>
        <fullName evidence="2">Uncharacterized protein</fullName>
    </submittedName>
</protein>
<accession>X1W2L3</accession>
<feature type="compositionally biased region" description="Pro residues" evidence="1">
    <location>
        <begin position="1"/>
        <end position="15"/>
    </location>
</feature>
<dbReference type="AlphaFoldDB" id="X1W2L3"/>
<name>X1W2L3_9ZZZZ</name>
<comment type="caution">
    <text evidence="2">The sequence shown here is derived from an EMBL/GenBank/DDBJ whole genome shotgun (WGS) entry which is preliminary data.</text>
</comment>
<evidence type="ECO:0000256" key="1">
    <source>
        <dbReference type="SAM" id="MobiDB-lite"/>
    </source>
</evidence>
<sequence length="132" mass="14146">PPEAPPPPPPAPALPKPGEWNAATGATEFEFTSFTVSPDSTGIPEMSYSFREFKCGPTTVTAPGATIKRSPPWPITGGQFTIDWVERMEYGPDWDIVIQGKFDETGTQASGTWEISAEGTICQEGAWEASAP</sequence>
<proteinExistence type="predicted"/>
<feature type="non-terminal residue" evidence="2">
    <location>
        <position position="1"/>
    </location>
</feature>
<organism evidence="2">
    <name type="scientific">marine sediment metagenome</name>
    <dbReference type="NCBI Taxonomy" id="412755"/>
    <lineage>
        <taxon>unclassified sequences</taxon>
        <taxon>metagenomes</taxon>
        <taxon>ecological metagenomes</taxon>
    </lineage>
</organism>
<evidence type="ECO:0000313" key="2">
    <source>
        <dbReference type="EMBL" id="GAJ23905.1"/>
    </source>
</evidence>
<gene>
    <name evidence="2" type="ORF">S12H4_57618</name>
</gene>
<feature type="region of interest" description="Disordered" evidence="1">
    <location>
        <begin position="1"/>
        <end position="21"/>
    </location>
</feature>